<name>A0A0G0JVG4_9BACT</name>
<evidence type="ECO:0000313" key="3">
    <source>
        <dbReference type="Proteomes" id="UP000034022"/>
    </source>
</evidence>
<evidence type="ECO:0000313" key="2">
    <source>
        <dbReference type="EMBL" id="KKQ70592.1"/>
    </source>
</evidence>
<proteinExistence type="predicted"/>
<organism evidence="2 3">
    <name type="scientific">Candidatus Falkowbacteria bacterium GW2011_GWE1_38_31</name>
    <dbReference type="NCBI Taxonomy" id="1618638"/>
    <lineage>
        <taxon>Bacteria</taxon>
        <taxon>Candidatus Falkowiibacteriota</taxon>
    </lineage>
</organism>
<dbReference type="EMBL" id="LBUU01000004">
    <property type="protein sequence ID" value="KKQ70592.1"/>
    <property type="molecule type" value="Genomic_DNA"/>
</dbReference>
<evidence type="ECO:0008006" key="4">
    <source>
        <dbReference type="Google" id="ProtNLM"/>
    </source>
</evidence>
<dbReference type="AlphaFoldDB" id="A0A0G0JVG4"/>
<feature type="region of interest" description="Disordered" evidence="1">
    <location>
        <begin position="1"/>
        <end position="25"/>
    </location>
</feature>
<feature type="compositionally biased region" description="Polar residues" evidence="1">
    <location>
        <begin position="16"/>
        <end position="25"/>
    </location>
</feature>
<protein>
    <recommendedName>
        <fullName evidence="4">VWFA domain-containing protein</fullName>
    </recommendedName>
</protein>
<evidence type="ECO:0000256" key="1">
    <source>
        <dbReference type="SAM" id="MobiDB-lite"/>
    </source>
</evidence>
<reference evidence="2 3" key="1">
    <citation type="journal article" date="2015" name="Nature">
        <title>rRNA introns, odd ribosomes, and small enigmatic genomes across a large radiation of phyla.</title>
        <authorList>
            <person name="Brown C.T."/>
            <person name="Hug L.A."/>
            <person name="Thomas B.C."/>
            <person name="Sharon I."/>
            <person name="Castelle C.J."/>
            <person name="Singh A."/>
            <person name="Wilkins M.J."/>
            <person name="Williams K.H."/>
            <person name="Banfield J.F."/>
        </authorList>
    </citation>
    <scope>NUCLEOTIDE SEQUENCE [LARGE SCALE GENOMIC DNA]</scope>
</reference>
<sequence length="493" mass="55949">MGGPSGRGFDRDVVPNSRSTRSDFNFSKDIKPEILKEKRISKHLDPKKAMRNGWECREVPGVSDRITPIVIMSDLTLTRGEDVLDAYDKIPLLFGQIVMRNYADDPQVSICGVGDYQYDRFPVQIGDFESDLKIDRNLKTELNIEEGGGGNGVESYATALFGYARYSHLDCNARGKKGYLFILGDEGFYPVVTKSEIKQIYGVDVKEDIPSEKIFAEVQEKYHVFFIYILKDAKKRKEGIDAEIRKRLQERGGMFVGVSVRASLMWDTCDDLDLHVFTPAGEEIYFSSKRSRCGGELDVDTNAGGCQTRKAVENTRWPKGKAQKGRYQVFVRNFAYHDPETKRGEIPFKVELEIDGEYQQFEGTIAKNTTGRESDVICFDFDYDPRVKKQVEIPSDPYAAYNDDKILDQWRTVLPEENILVTKEPKAIGDLMLGAIAITEERRTIDEYDKDLESREQSDARRTGVRGALERLSLVGSKAVKLDAAKLPKKKKK</sequence>
<gene>
    <name evidence="2" type="ORF">US91_C0004G0077</name>
</gene>
<dbReference type="Proteomes" id="UP000034022">
    <property type="component" value="Unassembled WGS sequence"/>
</dbReference>
<accession>A0A0G0JVG4</accession>
<dbReference type="PATRIC" id="fig|1618638.3.peg.553"/>
<comment type="caution">
    <text evidence="2">The sequence shown here is derived from an EMBL/GenBank/DDBJ whole genome shotgun (WGS) entry which is preliminary data.</text>
</comment>